<proteinExistence type="predicted"/>
<keyword evidence="3" id="KW-1185">Reference proteome</keyword>
<feature type="transmembrane region" description="Helical" evidence="1">
    <location>
        <begin position="50"/>
        <end position="72"/>
    </location>
</feature>
<keyword evidence="1" id="KW-1133">Transmembrane helix</keyword>
<organism evidence="2 3">
    <name type="scientific">Streptomyces sedi</name>
    <dbReference type="NCBI Taxonomy" id="555059"/>
    <lineage>
        <taxon>Bacteria</taxon>
        <taxon>Bacillati</taxon>
        <taxon>Actinomycetota</taxon>
        <taxon>Actinomycetes</taxon>
        <taxon>Kitasatosporales</taxon>
        <taxon>Streptomycetaceae</taxon>
        <taxon>Streptomyces</taxon>
    </lineage>
</organism>
<comment type="caution">
    <text evidence="2">The sequence shown here is derived from an EMBL/GenBank/DDBJ whole genome shotgun (WGS) entry which is preliminary data.</text>
</comment>
<dbReference type="Proteomes" id="UP000311713">
    <property type="component" value="Unassembled WGS sequence"/>
</dbReference>
<evidence type="ECO:0000313" key="3">
    <source>
        <dbReference type="Proteomes" id="UP000311713"/>
    </source>
</evidence>
<name>A0A5C4V0I4_9ACTN</name>
<accession>A0A5C4V0I4</accession>
<evidence type="ECO:0000313" key="2">
    <source>
        <dbReference type="EMBL" id="TNM29404.1"/>
    </source>
</evidence>
<gene>
    <name evidence="2" type="ORF">FH715_14770</name>
</gene>
<keyword evidence="1" id="KW-0472">Membrane</keyword>
<sequence length="213" mass="22513">MADREDARELLRAAAAGHRPDRERMRARVARGMAAPDPVAAASRRRRRRLVAGAVGAVGCVLGAAVLVGGWLGGGERGEATAASPSARGTLATSGEVYRDDNPYWSQSEVTLETSHPLTALTVEVRVVADEAARPTGGWRTPPEEDFVFTTGEEGGDLVFRWELREGREVAEGAHVFAAQYEHGEGPRDAAFDRYLITGEGPGGAVEGGGGFS</sequence>
<dbReference type="RefSeq" id="WP_139645345.1">
    <property type="nucleotide sequence ID" value="NZ_BAAAZS010000129.1"/>
</dbReference>
<dbReference type="EMBL" id="VDGT01000010">
    <property type="protein sequence ID" value="TNM29404.1"/>
    <property type="molecule type" value="Genomic_DNA"/>
</dbReference>
<keyword evidence="1" id="KW-0812">Transmembrane</keyword>
<dbReference type="AlphaFoldDB" id="A0A5C4V0I4"/>
<reference evidence="2 3" key="1">
    <citation type="submission" date="2019-06" db="EMBL/GenBank/DDBJ databases">
        <title>Draft genome of Streptomyces sedi sp. JCM16909.</title>
        <authorList>
            <person name="Klykleung N."/>
            <person name="Tanasupawat S."/>
            <person name="Kudo T."/>
            <person name="Yuki M."/>
            <person name="Ohkuma M."/>
        </authorList>
    </citation>
    <scope>NUCLEOTIDE SEQUENCE [LARGE SCALE GENOMIC DNA]</scope>
    <source>
        <strain evidence="2 3">JCM 16909</strain>
    </source>
</reference>
<protein>
    <submittedName>
        <fullName evidence="2">Uncharacterized protein</fullName>
    </submittedName>
</protein>
<dbReference type="OrthoDB" id="4147502at2"/>
<evidence type="ECO:0000256" key="1">
    <source>
        <dbReference type="SAM" id="Phobius"/>
    </source>
</evidence>